<comment type="caution">
    <text evidence="2">The sequence shown here is derived from an EMBL/GenBank/DDBJ whole genome shotgun (WGS) entry which is preliminary data.</text>
</comment>
<dbReference type="InterPro" id="IPR002562">
    <property type="entry name" value="3'-5'_exonuclease_dom"/>
</dbReference>
<dbReference type="InterPro" id="IPR036397">
    <property type="entry name" value="RNaseH_sf"/>
</dbReference>
<dbReference type="Proteomes" id="UP000783686">
    <property type="component" value="Unassembled WGS sequence"/>
</dbReference>
<dbReference type="GO" id="GO:0006139">
    <property type="term" value="P:nucleobase-containing compound metabolic process"/>
    <property type="evidence" value="ECO:0007669"/>
    <property type="project" value="InterPro"/>
</dbReference>
<reference evidence="2" key="1">
    <citation type="submission" date="2020-09" db="EMBL/GenBank/DDBJ databases">
        <authorList>
            <person name="Kikuchi T."/>
        </authorList>
    </citation>
    <scope>NUCLEOTIDE SEQUENCE</scope>
    <source>
        <strain evidence="2">SH1</strain>
    </source>
</reference>
<dbReference type="EMBL" id="CAJFCW020000003">
    <property type="protein sequence ID" value="CAG9106743.1"/>
    <property type="molecule type" value="Genomic_DNA"/>
</dbReference>
<protein>
    <recommendedName>
        <fullName evidence="1">3'-5' exonuclease domain-containing protein</fullName>
    </recommendedName>
</protein>
<accession>A0A811KML3</accession>
<dbReference type="OrthoDB" id="18193at2759"/>
<dbReference type="AlphaFoldDB" id="A0A811KML3"/>
<dbReference type="Pfam" id="PF01612">
    <property type="entry name" value="DNA_pol_A_exo1"/>
    <property type="match status" value="1"/>
</dbReference>
<dbReference type="InterPro" id="IPR012337">
    <property type="entry name" value="RNaseH-like_sf"/>
</dbReference>
<proteinExistence type="predicted"/>
<gene>
    <name evidence="2" type="ORF">BOKJ2_LOCUS6801</name>
</gene>
<sequence length="989" mass="115410">MYKTAAARHIFAELHVPPTPEWEAKKRRMNSSNEGGDVVKDRRIRSVSESFDIAICFTEETNGYMQEQRRKIYENFTSTKDFREKVDVYDITFTKMFDNEKESTCLTYAKMIDLVIWFHRLHDSDLIQKVEYNDLNLMYNQCVMAFTRVVEKIDAKERQQASKRICDAAWLETFLYCLLRSKWYNMYRIAFDFQDFNDEFNRFLGATRTFYRRGADALRWIMELKLYSRHRPERLVTMALKENMLINLQHYYEAESSSNDQLRKDVENMVLFLDITVAKGRRAHLDNAWFHTGFDSVQKDCADMLLEKIRENTLTRTVFQWCKTFNLDQDYCKFSLFVRKLSSFFTIVVEYRKKMEMESEDDDNHFDIFAQQVKHLLKDCPLMRYAALQYLAPHSVGDAMFFALYLNIPRGDWPKNLKETATDHLWRDMTDLIVEYNKKIHEENMALKDGFYMNSDHRVMMIDTEEKLEKLKSFMDENKTLGFDAEWDQSYNAEQGILGIIQLSSKHETLLVDIEAFRHINRDSPKWVELFQIIFGSGNKIFGFAYESDLKTVVHNFPDVETIINDNIQNLVCIRNAMIAISANQNAIDALFERLPERQNLQTLTVELLGWEMEKVEQSSVWSERPLRRNQQMYAARDSLACLLIGEKFEEKLAPVIRDLTEIFQPLKVSFHPEQRREKRSEGKKYDALLAENKTESGKKTKSNHFTKEELISLINTINKDLKSRIPETELNNPEGLKFCADPMCSQISQVLRRCGISVKSDEYEKNYARLEYDPSVKVLTTGKFVAKYPPDQVVDLPASVATLDKQLATFMESQKLIIDTTNMIPRCCKCNSNSLCFVPTPVIRYLHATYAIANMHKMSHCSYSLEDMNEYHELCKTIRTRSPVGIVFCVFTPSRMVYVCSAAQIDMKKLTITKTLDFLPIVLEKREKPEVNESGEALDELPTVSRVQISLATHLNYKELDIPPGTMHAICAHCGKENVEAVLHPTKN</sequence>
<dbReference type="InterPro" id="IPR052408">
    <property type="entry name" value="Exonuclease_MUT-7-like"/>
</dbReference>
<organism evidence="2 3">
    <name type="scientific">Bursaphelenchus okinawaensis</name>
    <dbReference type="NCBI Taxonomy" id="465554"/>
    <lineage>
        <taxon>Eukaryota</taxon>
        <taxon>Metazoa</taxon>
        <taxon>Ecdysozoa</taxon>
        <taxon>Nematoda</taxon>
        <taxon>Chromadorea</taxon>
        <taxon>Rhabditida</taxon>
        <taxon>Tylenchina</taxon>
        <taxon>Tylenchomorpha</taxon>
        <taxon>Aphelenchoidea</taxon>
        <taxon>Aphelenchoididae</taxon>
        <taxon>Bursaphelenchus</taxon>
    </lineage>
</organism>
<dbReference type="SUPFAM" id="SSF53098">
    <property type="entry name" value="Ribonuclease H-like"/>
    <property type="match status" value="1"/>
</dbReference>
<dbReference type="Gene3D" id="3.30.420.10">
    <property type="entry name" value="Ribonuclease H-like superfamily/Ribonuclease H"/>
    <property type="match status" value="1"/>
</dbReference>
<dbReference type="GO" id="GO:0008408">
    <property type="term" value="F:3'-5' exonuclease activity"/>
    <property type="evidence" value="ECO:0007669"/>
    <property type="project" value="InterPro"/>
</dbReference>
<dbReference type="SMART" id="SM00474">
    <property type="entry name" value="35EXOc"/>
    <property type="match status" value="1"/>
</dbReference>
<feature type="domain" description="3'-5' exonuclease" evidence="1">
    <location>
        <begin position="459"/>
        <end position="654"/>
    </location>
</feature>
<evidence type="ECO:0000313" key="3">
    <source>
        <dbReference type="Proteomes" id="UP000614601"/>
    </source>
</evidence>
<dbReference type="EMBL" id="CAJFDH010000003">
    <property type="protein sequence ID" value="CAD5216865.1"/>
    <property type="molecule type" value="Genomic_DNA"/>
</dbReference>
<evidence type="ECO:0000259" key="1">
    <source>
        <dbReference type="SMART" id="SM00474"/>
    </source>
</evidence>
<dbReference type="GO" id="GO:0003676">
    <property type="term" value="F:nucleic acid binding"/>
    <property type="evidence" value="ECO:0007669"/>
    <property type="project" value="InterPro"/>
</dbReference>
<name>A0A811KML3_9BILA</name>
<evidence type="ECO:0000313" key="2">
    <source>
        <dbReference type="EMBL" id="CAD5216865.1"/>
    </source>
</evidence>
<keyword evidence="3" id="KW-1185">Reference proteome</keyword>
<dbReference type="Proteomes" id="UP000614601">
    <property type="component" value="Unassembled WGS sequence"/>
</dbReference>
<dbReference type="PANTHER" id="PTHR47765:SF2">
    <property type="entry name" value="EXONUCLEASE MUT-7 HOMOLOG"/>
    <property type="match status" value="1"/>
</dbReference>
<dbReference type="PANTHER" id="PTHR47765">
    <property type="entry name" value="3'-5' EXONUCLEASE DOMAIN-CONTAINING PROTEIN"/>
    <property type="match status" value="1"/>
</dbReference>